<keyword evidence="2" id="KW-1185">Reference proteome</keyword>
<evidence type="ECO:0000313" key="1">
    <source>
        <dbReference type="EMBL" id="KAE9399270.1"/>
    </source>
</evidence>
<dbReference type="Proteomes" id="UP000799118">
    <property type="component" value="Unassembled WGS sequence"/>
</dbReference>
<gene>
    <name evidence="1" type="ORF">BT96DRAFT_693422</name>
</gene>
<proteinExistence type="predicted"/>
<name>A0A6A4HNE6_9AGAR</name>
<protein>
    <submittedName>
        <fullName evidence="1">Uncharacterized protein</fullName>
    </submittedName>
</protein>
<organism evidence="1 2">
    <name type="scientific">Gymnopus androsaceus JB14</name>
    <dbReference type="NCBI Taxonomy" id="1447944"/>
    <lineage>
        <taxon>Eukaryota</taxon>
        <taxon>Fungi</taxon>
        <taxon>Dikarya</taxon>
        <taxon>Basidiomycota</taxon>
        <taxon>Agaricomycotina</taxon>
        <taxon>Agaricomycetes</taxon>
        <taxon>Agaricomycetidae</taxon>
        <taxon>Agaricales</taxon>
        <taxon>Marasmiineae</taxon>
        <taxon>Omphalotaceae</taxon>
        <taxon>Gymnopus</taxon>
    </lineage>
</organism>
<evidence type="ECO:0000313" key="2">
    <source>
        <dbReference type="Proteomes" id="UP000799118"/>
    </source>
</evidence>
<dbReference type="AlphaFoldDB" id="A0A6A4HNE6"/>
<accession>A0A6A4HNE6</accession>
<reference evidence="1" key="1">
    <citation type="journal article" date="2019" name="Environ. Microbiol.">
        <title>Fungal ecological strategies reflected in gene transcription - a case study of two litter decomposers.</title>
        <authorList>
            <person name="Barbi F."/>
            <person name="Kohler A."/>
            <person name="Barry K."/>
            <person name="Baskaran P."/>
            <person name="Daum C."/>
            <person name="Fauchery L."/>
            <person name="Ihrmark K."/>
            <person name="Kuo A."/>
            <person name="LaButti K."/>
            <person name="Lipzen A."/>
            <person name="Morin E."/>
            <person name="Grigoriev I.V."/>
            <person name="Henrissat B."/>
            <person name="Lindahl B."/>
            <person name="Martin F."/>
        </authorList>
    </citation>
    <scope>NUCLEOTIDE SEQUENCE</scope>
    <source>
        <strain evidence="1">JB14</strain>
    </source>
</reference>
<sequence length="139" mass="15684">MISIPYVSAQPHTKQPSFIHDLPSCPCCYPLHTTTSTSSALSRLCSLIFTAKRRIRSMMDVHATTTTTTKLRALIQVFSAHAACVQKAERVWISKEIRRRLMCNLYYLLHSLTGESIKSRFIDVDIAARDINVPNASFI</sequence>
<dbReference type="EMBL" id="ML769471">
    <property type="protein sequence ID" value="KAE9399270.1"/>
    <property type="molecule type" value="Genomic_DNA"/>
</dbReference>